<dbReference type="RefSeq" id="WP_089383363.1">
    <property type="nucleotide sequence ID" value="NZ_FZNQ01000001.1"/>
</dbReference>
<feature type="domain" description="Transposase IS4-like" evidence="1">
    <location>
        <begin position="111"/>
        <end position="264"/>
    </location>
</feature>
<keyword evidence="3" id="KW-1185">Reference proteome</keyword>
<organism evidence="2 3">
    <name type="scientific">Halorubrum vacuolatum</name>
    <name type="common">Natronobacterium vacuolatum</name>
    <dbReference type="NCBI Taxonomy" id="63740"/>
    <lineage>
        <taxon>Archaea</taxon>
        <taxon>Methanobacteriati</taxon>
        <taxon>Methanobacteriota</taxon>
        <taxon>Stenosarchaea group</taxon>
        <taxon>Halobacteria</taxon>
        <taxon>Halobacteriales</taxon>
        <taxon>Haloferacaceae</taxon>
        <taxon>Halorubrum</taxon>
    </lineage>
</organism>
<dbReference type="Proteomes" id="UP000198397">
    <property type="component" value="Unassembled WGS sequence"/>
</dbReference>
<dbReference type="OrthoDB" id="110773at2157"/>
<sequence>MGVALLDLVETALRVAKQALGKRAGKPVSGGLAREAHIVAHVIRKEEGHRYVELVDRLSLMPDVCDRLGISSDAPPDPTTFYHSFDRYAMHVWRALLRVSAQQHPQSGYAALDSTFFERSNASQYYCQRKGQRVQTVKATTLTDTESLAVLDVHCCIGREHDTKAGPRVVRRNADDLRAVAADNGFQDWYSEYEIAALDVDYPIQYRGSTPKAAANNALIRAKGYTQRWMSETSYSTVKRTQDSALRSQFWYRQFREIILSFALNNLKKLAKTL</sequence>
<evidence type="ECO:0000259" key="1">
    <source>
        <dbReference type="Pfam" id="PF01609"/>
    </source>
</evidence>
<gene>
    <name evidence="2" type="ORF">SAMN06264855_101402</name>
</gene>
<dbReference type="AlphaFoldDB" id="A0A238UU99"/>
<dbReference type="GO" id="GO:0003677">
    <property type="term" value="F:DNA binding"/>
    <property type="evidence" value="ECO:0007669"/>
    <property type="project" value="InterPro"/>
</dbReference>
<reference evidence="2 3" key="1">
    <citation type="submission" date="2017-06" db="EMBL/GenBank/DDBJ databases">
        <authorList>
            <person name="Kim H.J."/>
            <person name="Triplett B.A."/>
        </authorList>
    </citation>
    <scope>NUCLEOTIDE SEQUENCE [LARGE SCALE GENOMIC DNA]</scope>
    <source>
        <strain evidence="2 3">DSM 8800</strain>
    </source>
</reference>
<dbReference type="GO" id="GO:0004803">
    <property type="term" value="F:transposase activity"/>
    <property type="evidence" value="ECO:0007669"/>
    <property type="project" value="InterPro"/>
</dbReference>
<dbReference type="EMBL" id="FZNQ01000001">
    <property type="protein sequence ID" value="SNR25780.1"/>
    <property type="molecule type" value="Genomic_DNA"/>
</dbReference>
<name>A0A238UU99_HALVU</name>
<accession>A0A238UU99</accession>
<dbReference type="InterPro" id="IPR002559">
    <property type="entry name" value="Transposase_11"/>
</dbReference>
<proteinExistence type="predicted"/>
<dbReference type="Pfam" id="PF01609">
    <property type="entry name" value="DDE_Tnp_1"/>
    <property type="match status" value="1"/>
</dbReference>
<evidence type="ECO:0000313" key="2">
    <source>
        <dbReference type="EMBL" id="SNR25780.1"/>
    </source>
</evidence>
<protein>
    <submittedName>
        <fullName evidence="2">Transposase and inactivated derivatives, IS5 family</fullName>
    </submittedName>
</protein>
<evidence type="ECO:0000313" key="3">
    <source>
        <dbReference type="Proteomes" id="UP000198397"/>
    </source>
</evidence>
<dbReference type="GO" id="GO:0006313">
    <property type="term" value="P:DNA transposition"/>
    <property type="evidence" value="ECO:0007669"/>
    <property type="project" value="InterPro"/>
</dbReference>